<evidence type="ECO:0000256" key="1">
    <source>
        <dbReference type="SAM" id="MobiDB-lite"/>
    </source>
</evidence>
<reference evidence="2" key="2">
    <citation type="submission" date="2023-05" db="EMBL/GenBank/DDBJ databases">
        <authorList>
            <consortium name="Lawrence Berkeley National Laboratory"/>
            <person name="Steindorff A."/>
            <person name="Hensen N."/>
            <person name="Bonometti L."/>
            <person name="Westerberg I."/>
            <person name="Brannstrom I.O."/>
            <person name="Guillou S."/>
            <person name="Cros-Aarteil S."/>
            <person name="Calhoun S."/>
            <person name="Haridas S."/>
            <person name="Kuo A."/>
            <person name="Mondo S."/>
            <person name="Pangilinan J."/>
            <person name="Riley R."/>
            <person name="Labutti K."/>
            <person name="Andreopoulos B."/>
            <person name="Lipzen A."/>
            <person name="Chen C."/>
            <person name="Yanf M."/>
            <person name="Daum C."/>
            <person name="Ng V."/>
            <person name="Clum A."/>
            <person name="Ohm R."/>
            <person name="Martin F."/>
            <person name="Silar P."/>
            <person name="Natvig D."/>
            <person name="Lalanne C."/>
            <person name="Gautier V."/>
            <person name="Ament-Velasquez S.L."/>
            <person name="Kruys A."/>
            <person name="Hutchinson M.I."/>
            <person name="Powell A.J."/>
            <person name="Barry K."/>
            <person name="Miller A.N."/>
            <person name="Grigoriev I.V."/>
            <person name="Debuchy R."/>
            <person name="Gladieux P."/>
            <person name="Thoren M.H."/>
            <person name="Johannesson H."/>
        </authorList>
    </citation>
    <scope>NUCLEOTIDE SEQUENCE</scope>
    <source>
        <strain evidence="2">CBS 123565</strain>
    </source>
</reference>
<accession>A0AAN6ZGU9</accession>
<protein>
    <submittedName>
        <fullName evidence="2">Uncharacterized protein</fullName>
    </submittedName>
</protein>
<feature type="compositionally biased region" description="Gly residues" evidence="1">
    <location>
        <begin position="426"/>
        <end position="449"/>
    </location>
</feature>
<keyword evidence="3" id="KW-1185">Reference proteome</keyword>
<evidence type="ECO:0000313" key="3">
    <source>
        <dbReference type="Proteomes" id="UP001304895"/>
    </source>
</evidence>
<feature type="region of interest" description="Disordered" evidence="1">
    <location>
        <begin position="529"/>
        <end position="564"/>
    </location>
</feature>
<comment type="caution">
    <text evidence="2">The sequence shown here is derived from an EMBL/GenBank/DDBJ whole genome shotgun (WGS) entry which is preliminary data.</text>
</comment>
<feature type="region of interest" description="Disordered" evidence="1">
    <location>
        <begin position="164"/>
        <end position="239"/>
    </location>
</feature>
<feature type="region of interest" description="Disordered" evidence="1">
    <location>
        <begin position="1"/>
        <end position="95"/>
    </location>
</feature>
<dbReference type="EMBL" id="MU853402">
    <property type="protein sequence ID" value="KAK4137393.1"/>
    <property type="molecule type" value="Genomic_DNA"/>
</dbReference>
<dbReference type="CDD" id="cd00350">
    <property type="entry name" value="rubredoxin_like"/>
    <property type="match status" value="1"/>
</dbReference>
<organism evidence="2 3">
    <name type="scientific">Trichocladium antarcticum</name>
    <dbReference type="NCBI Taxonomy" id="1450529"/>
    <lineage>
        <taxon>Eukaryota</taxon>
        <taxon>Fungi</taxon>
        <taxon>Dikarya</taxon>
        <taxon>Ascomycota</taxon>
        <taxon>Pezizomycotina</taxon>
        <taxon>Sordariomycetes</taxon>
        <taxon>Sordariomycetidae</taxon>
        <taxon>Sordariales</taxon>
        <taxon>Chaetomiaceae</taxon>
        <taxon>Trichocladium</taxon>
    </lineage>
</organism>
<proteinExistence type="predicted"/>
<evidence type="ECO:0000313" key="2">
    <source>
        <dbReference type="EMBL" id="KAK4137393.1"/>
    </source>
</evidence>
<gene>
    <name evidence="2" type="ORF">BT67DRAFT_107975</name>
</gene>
<feature type="compositionally biased region" description="Polar residues" evidence="1">
    <location>
        <begin position="164"/>
        <end position="177"/>
    </location>
</feature>
<feature type="compositionally biased region" description="Polar residues" evidence="1">
    <location>
        <begin position="22"/>
        <end position="36"/>
    </location>
</feature>
<feature type="compositionally biased region" description="Gly residues" evidence="1">
    <location>
        <begin position="533"/>
        <end position="555"/>
    </location>
</feature>
<feature type="region of interest" description="Disordered" evidence="1">
    <location>
        <begin position="337"/>
        <end position="458"/>
    </location>
</feature>
<feature type="compositionally biased region" description="Polar residues" evidence="1">
    <location>
        <begin position="278"/>
        <end position="291"/>
    </location>
</feature>
<name>A0AAN6ZGU9_9PEZI</name>
<feature type="compositionally biased region" description="Pro residues" evidence="1">
    <location>
        <begin position="292"/>
        <end position="304"/>
    </location>
</feature>
<feature type="region of interest" description="Disordered" evidence="1">
    <location>
        <begin position="267"/>
        <end position="312"/>
    </location>
</feature>
<reference evidence="2" key="1">
    <citation type="journal article" date="2023" name="Mol. Phylogenet. Evol.">
        <title>Genome-scale phylogeny and comparative genomics of the fungal order Sordariales.</title>
        <authorList>
            <person name="Hensen N."/>
            <person name="Bonometti L."/>
            <person name="Westerberg I."/>
            <person name="Brannstrom I.O."/>
            <person name="Guillou S."/>
            <person name="Cros-Aarteil S."/>
            <person name="Calhoun S."/>
            <person name="Haridas S."/>
            <person name="Kuo A."/>
            <person name="Mondo S."/>
            <person name="Pangilinan J."/>
            <person name="Riley R."/>
            <person name="LaButti K."/>
            <person name="Andreopoulos B."/>
            <person name="Lipzen A."/>
            <person name="Chen C."/>
            <person name="Yan M."/>
            <person name="Daum C."/>
            <person name="Ng V."/>
            <person name="Clum A."/>
            <person name="Steindorff A."/>
            <person name="Ohm R.A."/>
            <person name="Martin F."/>
            <person name="Silar P."/>
            <person name="Natvig D.O."/>
            <person name="Lalanne C."/>
            <person name="Gautier V."/>
            <person name="Ament-Velasquez S.L."/>
            <person name="Kruys A."/>
            <person name="Hutchinson M.I."/>
            <person name="Powell A.J."/>
            <person name="Barry K."/>
            <person name="Miller A.N."/>
            <person name="Grigoriev I.V."/>
            <person name="Debuchy R."/>
            <person name="Gladieux P."/>
            <person name="Hiltunen Thoren M."/>
            <person name="Johannesson H."/>
        </authorList>
    </citation>
    <scope>NUCLEOTIDE SEQUENCE</scope>
    <source>
        <strain evidence="2">CBS 123565</strain>
    </source>
</reference>
<sequence length="604" mass="62844">MAFDTPGLNNKLGPRPAISRWTPGSTDITPVNHQPSTTPPVGWHGAASGKHFKCGSISRPAGHSSSEEHDGDMTPWQFRGSGDGMPSSGSKPASKRVCHVCGNQVMPRLHCPSCGHPICIRGGPEGMSASGSREEKGDVDEVTRFEQMSSVKHNPFIIADQVAKSKTPNSESPSSNIHMLRSKPPKYNLEQHGSSVHGGASHNPWGDRPGRLSHSHTNSPVGKLPMRNEDSLPIGKPSAAKIPTPSIFAPTPEPSIITASAHLTSKTLPPLPQEHAQLPQNSSTSPTKTNQPVPPTPLSPPRTPINPRHRQLRPGLYGQHRQQLSSMDNEINTTASFATKQQGVHKPENSSSSGRSIPRVRASSPPAWFKHTHGQRAVSTTPVGSPAASPAGQGSVAGRLRVINGRGSEVSSPSSPGCGREREGGWKGNGTGAGGGARGGGGKGGGNGVAGWMPSPSTPLTGVSVLGRGRGFRDGIATTGSDTELENVENAAQLVVGPVPGFVPEVDRAGSADVASLRPLRRAVELHPAVASGSGGEGEGRLSGGTGKVEFGGGLLSHRTDEGYEDREVTGDDVGIEGLTIVLHMKDKDDLVISADLTRGGGQL</sequence>
<dbReference type="Proteomes" id="UP001304895">
    <property type="component" value="Unassembled WGS sequence"/>
</dbReference>
<dbReference type="AlphaFoldDB" id="A0AAN6ZGU9"/>